<sequence>MSKNRAQYDMNEGDGLMPLIQALIKPPESGEASKPPGKKPHHPYYRKPGRGHNNDTCDACGEGGDLICCDRCPSSFHLGCHDPPLSEQDIPNGLWICHTCKMTDQGSATQETRPDAAMAESSQISKIKKMRNRSNSRKNSANSAGGAEKGTIVDERVEKELEDLSSLSPLDQLIRAARILNPRQFELPREINSHFPFPGTEKQDSGQKNGNGKRGPRGRKVYELDGYGLVPLPAKTCHTCGKSCRRAPLIACDYCDLFFHQDCLDPPLTALPTSMWMCPNHVEQFIDWKLVNSVSASERMKLWNHFNANIDQDTVKNEFFRKVHRRNPPFRVKQRLRVRDRIEIPPMIEYHYQNPPDLLPSLRELLRAKKFNRFMDPAKPVYDNTQILDMIDTELKAISGADEKLNQAEAECVHDESVGETTKETDPVSEDVQGPKCKSSPRGKKHKASPKKSPSAKATDAAEDETASAAKDADATEEVGSKKPKIEVVDEVSKDGVELEKINEELKSYDDSFIKLLAFQRLQQILTQRSETSAKVPEKVIIETIKSEEPVKTIPLPSQLLTKDDIERIAREFTSPKRDYTLITDSSQINSPTVLPPPMKVEQPKPNEDDPRAAVEKVQNKVVELTKSLEMGQTNNNLIRIRAVLTPVDVELPGCSWFDAPDLSRSIYMRYRSFSVGSGQGNDLQLSQYGSCQFISEKHATIFYDEVTKMFELLNYSEHGTTVNGQLFSCDFTTPTNDGPGITEAIVAPAKKTRKEDQDDGKDKKLDKAKLRKEIMDKIDLSRHCTRKNKDFLSSTSMTNVVKPECGCATKPKVSGWEGTAILYQGSFLKFGCLSFLFTITDYDNGSGEFDDTDESSDEDH</sequence>
<name>A0A8D8AET4_CULPI</name>
<dbReference type="InterPro" id="IPR001965">
    <property type="entry name" value="Znf_PHD"/>
</dbReference>
<evidence type="ECO:0000256" key="8">
    <source>
        <dbReference type="ARBA" id="ARBA00022833"/>
    </source>
</evidence>
<feature type="region of interest" description="Disordered" evidence="17">
    <location>
        <begin position="24"/>
        <end position="51"/>
    </location>
</feature>
<evidence type="ECO:0000256" key="17">
    <source>
        <dbReference type="SAM" id="MobiDB-lite"/>
    </source>
</evidence>
<dbReference type="PANTHER" id="PTHR46309">
    <property type="entry name" value="PHD FINGER PROTEIN 12"/>
    <property type="match status" value="1"/>
</dbReference>
<dbReference type="InterPro" id="IPR011011">
    <property type="entry name" value="Znf_FYVE_PHD"/>
</dbReference>
<dbReference type="SUPFAM" id="SSF49879">
    <property type="entry name" value="SMAD/FHA domain"/>
    <property type="match status" value="1"/>
</dbReference>
<dbReference type="Gene3D" id="3.30.40.10">
    <property type="entry name" value="Zinc/RING finger domain, C3HC4 (zinc finger)"/>
    <property type="match status" value="2"/>
</dbReference>
<dbReference type="EMBL" id="HBUE01029324">
    <property type="protein sequence ID" value="CAG6455806.1"/>
    <property type="molecule type" value="Transcribed_RNA"/>
</dbReference>
<organism evidence="20">
    <name type="scientific">Culex pipiens</name>
    <name type="common">House mosquito</name>
    <dbReference type="NCBI Taxonomy" id="7175"/>
    <lineage>
        <taxon>Eukaryota</taxon>
        <taxon>Metazoa</taxon>
        <taxon>Ecdysozoa</taxon>
        <taxon>Arthropoda</taxon>
        <taxon>Hexapoda</taxon>
        <taxon>Insecta</taxon>
        <taxon>Pterygota</taxon>
        <taxon>Neoptera</taxon>
        <taxon>Endopterygota</taxon>
        <taxon>Diptera</taxon>
        <taxon>Nematocera</taxon>
        <taxon>Culicoidea</taxon>
        <taxon>Culicidae</taxon>
        <taxon>Culicinae</taxon>
        <taxon>Culicini</taxon>
        <taxon>Culex</taxon>
        <taxon>Culex</taxon>
    </lineage>
</organism>
<evidence type="ECO:0000256" key="10">
    <source>
        <dbReference type="ARBA" id="ARBA00023015"/>
    </source>
</evidence>
<dbReference type="FunFam" id="3.30.40.10:FF:000164">
    <property type="entry name" value="PHD finger protein 12"/>
    <property type="match status" value="1"/>
</dbReference>
<keyword evidence="12" id="KW-0539">Nucleus</keyword>
<keyword evidence="10" id="KW-0805">Transcription regulation</keyword>
<accession>A0A8D8AET4</accession>
<feature type="compositionally biased region" description="Basic residues" evidence="17">
    <location>
        <begin position="439"/>
        <end position="450"/>
    </location>
</feature>
<reference evidence="20" key="1">
    <citation type="submission" date="2021-05" db="EMBL/GenBank/DDBJ databases">
        <authorList>
            <person name="Alioto T."/>
            <person name="Alioto T."/>
            <person name="Gomez Garrido J."/>
        </authorList>
    </citation>
    <scope>NUCLEOTIDE SEQUENCE</scope>
</reference>
<comment type="subunit">
    <text evidence="13">Component of SIN3 complexes. Interacts with SIN3A in a complex composed of HDAC1, SAP30 and SIN3A. Component of the SIN3B complex, which includes SIN3B, HDAC2 or HDAC1, PHF12 and MORF4L1; interacts directly with all subunits. Interacts with TLE5.</text>
</comment>
<dbReference type="AlphaFoldDB" id="A0A8D8AET4"/>
<dbReference type="InterPro" id="IPR031966">
    <property type="entry name" value="PHF12_MRG-bd"/>
</dbReference>
<dbReference type="PANTHER" id="PTHR46309:SF1">
    <property type="entry name" value="PHD FINGER PROTEIN 12"/>
    <property type="match status" value="1"/>
</dbReference>
<dbReference type="InterPro" id="IPR008984">
    <property type="entry name" value="SMAD_FHA_dom_sf"/>
</dbReference>
<dbReference type="Pfam" id="PF16737">
    <property type="entry name" value="PHF12_MRG_bd"/>
    <property type="match status" value="1"/>
</dbReference>
<dbReference type="GO" id="GO:0003714">
    <property type="term" value="F:transcription corepressor activity"/>
    <property type="evidence" value="ECO:0007669"/>
    <property type="project" value="InterPro"/>
</dbReference>
<evidence type="ECO:0000256" key="14">
    <source>
        <dbReference type="ARBA" id="ARBA00068755"/>
    </source>
</evidence>
<feature type="compositionally biased region" description="Basic and acidic residues" evidence="17">
    <location>
        <begin position="410"/>
        <end position="426"/>
    </location>
</feature>
<evidence type="ECO:0000256" key="16">
    <source>
        <dbReference type="PROSITE-ProRule" id="PRU00146"/>
    </source>
</evidence>
<feature type="region of interest" description="Disordered" evidence="17">
    <location>
        <begin position="410"/>
        <end position="482"/>
    </location>
</feature>
<proteinExistence type="predicted"/>
<dbReference type="PROSITE" id="PS50006">
    <property type="entry name" value="FHA_DOMAIN"/>
    <property type="match status" value="1"/>
</dbReference>
<protein>
    <recommendedName>
        <fullName evidence="14">PHD finger protein 12</fullName>
    </recommendedName>
    <alternativeName>
        <fullName evidence="15">PHD factor 1</fullName>
    </alternativeName>
</protein>
<evidence type="ECO:0000256" key="5">
    <source>
        <dbReference type="ARBA" id="ARBA00022723"/>
    </source>
</evidence>
<evidence type="ECO:0000256" key="6">
    <source>
        <dbReference type="ARBA" id="ARBA00022737"/>
    </source>
</evidence>
<comment type="subcellular location">
    <subcellularLocation>
        <location evidence="1">Nucleus</location>
    </subcellularLocation>
</comment>
<dbReference type="GO" id="GO:0008270">
    <property type="term" value="F:zinc ion binding"/>
    <property type="evidence" value="ECO:0007669"/>
    <property type="project" value="UniProtKB-KW"/>
</dbReference>
<evidence type="ECO:0000256" key="3">
    <source>
        <dbReference type="ARBA" id="ARBA00022499"/>
    </source>
</evidence>
<dbReference type="PROSITE" id="PS01359">
    <property type="entry name" value="ZF_PHD_1"/>
    <property type="match status" value="1"/>
</dbReference>
<feature type="domain" description="PHD-type" evidence="19">
    <location>
        <begin position="234"/>
        <end position="284"/>
    </location>
</feature>
<feature type="compositionally biased region" description="Basic and acidic residues" evidence="17">
    <location>
        <begin position="602"/>
        <end position="612"/>
    </location>
</feature>
<feature type="compositionally biased region" description="Basic residues" evidence="17">
    <location>
        <begin position="36"/>
        <end position="50"/>
    </location>
</feature>
<keyword evidence="9" id="KW-0832">Ubl conjugation</keyword>
<evidence type="ECO:0000256" key="15">
    <source>
        <dbReference type="ARBA" id="ARBA00076589"/>
    </source>
</evidence>
<dbReference type="GO" id="GO:0070822">
    <property type="term" value="C:Sin3-type complex"/>
    <property type="evidence" value="ECO:0007669"/>
    <property type="project" value="TreeGrafter"/>
</dbReference>
<keyword evidence="3" id="KW-1017">Isopeptide bond</keyword>
<feature type="region of interest" description="Disordered" evidence="17">
    <location>
        <begin position="191"/>
        <end position="219"/>
    </location>
</feature>
<dbReference type="InterPro" id="IPR013083">
    <property type="entry name" value="Znf_RING/FYVE/PHD"/>
</dbReference>
<dbReference type="PROSITE" id="PS50016">
    <property type="entry name" value="ZF_PHD_2"/>
    <property type="match status" value="2"/>
</dbReference>
<evidence type="ECO:0000256" key="11">
    <source>
        <dbReference type="ARBA" id="ARBA00023163"/>
    </source>
</evidence>
<dbReference type="GO" id="GO:0000122">
    <property type="term" value="P:negative regulation of transcription by RNA polymerase II"/>
    <property type="evidence" value="ECO:0007669"/>
    <property type="project" value="TreeGrafter"/>
</dbReference>
<evidence type="ECO:0000256" key="13">
    <source>
        <dbReference type="ARBA" id="ARBA00065785"/>
    </source>
</evidence>
<feature type="compositionally biased region" description="Basic residues" evidence="17">
    <location>
        <begin position="126"/>
        <end position="136"/>
    </location>
</feature>
<dbReference type="Gene3D" id="6.10.20.60">
    <property type="entry name" value="PHD finger protein 12"/>
    <property type="match status" value="1"/>
</dbReference>
<feature type="domain" description="PHD-type" evidence="19">
    <location>
        <begin position="54"/>
        <end position="103"/>
    </location>
</feature>
<feature type="region of interest" description="Disordered" evidence="17">
    <location>
        <begin position="108"/>
        <end position="151"/>
    </location>
</feature>
<keyword evidence="11" id="KW-0804">Transcription</keyword>
<keyword evidence="7 16" id="KW-0863">Zinc-finger</keyword>
<evidence type="ECO:0000259" key="18">
    <source>
        <dbReference type="PROSITE" id="PS50006"/>
    </source>
</evidence>
<dbReference type="InterPro" id="IPR019787">
    <property type="entry name" value="Znf_PHD-finger"/>
</dbReference>
<dbReference type="SUPFAM" id="SSF57903">
    <property type="entry name" value="FYVE/PHD zinc finger"/>
    <property type="match status" value="2"/>
</dbReference>
<dbReference type="InterPro" id="IPR019786">
    <property type="entry name" value="Zinc_finger_PHD-type_CS"/>
</dbReference>
<dbReference type="InterPro" id="IPR000253">
    <property type="entry name" value="FHA_dom"/>
</dbReference>
<feature type="domain" description="FHA" evidence="18">
    <location>
        <begin position="674"/>
        <end position="728"/>
    </location>
</feature>
<evidence type="ECO:0000256" key="1">
    <source>
        <dbReference type="ARBA" id="ARBA00004123"/>
    </source>
</evidence>
<feature type="region of interest" description="Disordered" evidence="17">
    <location>
        <begin position="588"/>
        <end position="612"/>
    </location>
</feature>
<dbReference type="CDD" id="cd15534">
    <property type="entry name" value="PHD2_PHF12_Rco1"/>
    <property type="match status" value="1"/>
</dbReference>
<dbReference type="EMBL" id="HBUE01176512">
    <property type="protein sequence ID" value="CAG6518056.1"/>
    <property type="molecule type" value="Transcribed_RNA"/>
</dbReference>
<keyword evidence="8" id="KW-0862">Zinc</keyword>
<evidence type="ECO:0000256" key="12">
    <source>
        <dbReference type="ARBA" id="ARBA00023242"/>
    </source>
</evidence>
<dbReference type="Pfam" id="PF00628">
    <property type="entry name" value="PHD"/>
    <property type="match status" value="2"/>
</dbReference>
<keyword evidence="2" id="KW-0678">Repressor</keyword>
<keyword evidence="5" id="KW-0479">Metal-binding</keyword>
<dbReference type="InterPro" id="IPR038098">
    <property type="entry name" value="PHF12_MRG-bd_sf"/>
</dbReference>
<evidence type="ECO:0000256" key="7">
    <source>
        <dbReference type="ARBA" id="ARBA00022771"/>
    </source>
</evidence>
<dbReference type="Pfam" id="PF00498">
    <property type="entry name" value="FHA"/>
    <property type="match status" value="1"/>
</dbReference>
<evidence type="ECO:0000256" key="4">
    <source>
        <dbReference type="ARBA" id="ARBA00022553"/>
    </source>
</evidence>
<evidence type="ECO:0000313" key="20">
    <source>
        <dbReference type="EMBL" id="CAG6455806.1"/>
    </source>
</evidence>
<dbReference type="Gene3D" id="2.60.200.20">
    <property type="match status" value="1"/>
</dbReference>
<keyword evidence="4" id="KW-0597">Phosphoprotein</keyword>
<evidence type="ECO:0000259" key="19">
    <source>
        <dbReference type="PROSITE" id="PS50016"/>
    </source>
</evidence>
<dbReference type="InterPro" id="IPR042163">
    <property type="entry name" value="PHF12"/>
</dbReference>
<evidence type="ECO:0000256" key="9">
    <source>
        <dbReference type="ARBA" id="ARBA00022843"/>
    </source>
</evidence>
<dbReference type="FunFam" id="3.30.40.10:FF:000154">
    <property type="entry name" value="PHD finger protein 12"/>
    <property type="match status" value="1"/>
</dbReference>
<dbReference type="SMART" id="SM00249">
    <property type="entry name" value="PHD"/>
    <property type="match status" value="2"/>
</dbReference>
<feature type="compositionally biased region" description="Basic and acidic residues" evidence="17">
    <location>
        <begin position="471"/>
        <end position="482"/>
    </location>
</feature>
<keyword evidence="6" id="KW-0677">Repeat</keyword>
<dbReference type="CDD" id="cd15533">
    <property type="entry name" value="PHD1_PHF12"/>
    <property type="match status" value="1"/>
</dbReference>
<dbReference type="EMBL" id="HBUE01282027">
    <property type="protein sequence ID" value="CAG6569588.1"/>
    <property type="molecule type" value="Transcribed_RNA"/>
</dbReference>
<evidence type="ECO:0000256" key="2">
    <source>
        <dbReference type="ARBA" id="ARBA00022491"/>
    </source>
</evidence>